<organism evidence="2 3">
    <name type="scientific">Hymenobacter chitinivorans DSM 11115</name>
    <dbReference type="NCBI Taxonomy" id="1121954"/>
    <lineage>
        <taxon>Bacteria</taxon>
        <taxon>Pseudomonadati</taxon>
        <taxon>Bacteroidota</taxon>
        <taxon>Cytophagia</taxon>
        <taxon>Cytophagales</taxon>
        <taxon>Hymenobacteraceae</taxon>
        <taxon>Hymenobacter</taxon>
    </lineage>
</organism>
<keyword evidence="3" id="KW-1185">Reference proteome</keyword>
<dbReference type="RefSeq" id="WP_100334542.1">
    <property type="nucleotide sequence ID" value="NZ_PGFA01000001.1"/>
</dbReference>
<dbReference type="InterPro" id="IPR029058">
    <property type="entry name" value="AB_hydrolase_fold"/>
</dbReference>
<dbReference type="Pfam" id="PF00561">
    <property type="entry name" value="Abhydrolase_1"/>
    <property type="match status" value="1"/>
</dbReference>
<gene>
    <name evidence="2" type="ORF">CLV45_0200</name>
</gene>
<sequence>MKTTLHFRKYGTGPRVVLAFHGYGQNEGHWRGMTAMLGPEVTLYAFDLFYHGQSKLAKADAPLRKKRLGELLDQFLAEHDISTFGLLAFSMGAKFALTAVEQFPDRVEKLWLIAPDGIKTQFWYALATYPPWMRGILGRAVLRPERLLRFINTLAQRRLVDSGLVRFAEWQLESREKRLRVYRSWVGFRHLVFDTRRLAFLLNQRPTPVTFFLGKYDRVIPHAGLQEFIASLKNAHTVLLEAGHAGLIYDVGSYLRRHPEEVKW</sequence>
<accession>A0A2M9BLJ7</accession>
<protein>
    <submittedName>
        <fullName evidence="2">Pimeloyl-ACP methyl ester carboxylesterase</fullName>
    </submittedName>
</protein>
<evidence type="ECO:0000313" key="2">
    <source>
        <dbReference type="EMBL" id="PJJ58790.1"/>
    </source>
</evidence>
<comment type="caution">
    <text evidence="2">The sequence shown here is derived from an EMBL/GenBank/DDBJ whole genome shotgun (WGS) entry which is preliminary data.</text>
</comment>
<dbReference type="Proteomes" id="UP000228535">
    <property type="component" value="Unassembled WGS sequence"/>
</dbReference>
<dbReference type="OrthoDB" id="975949at2"/>
<dbReference type="InterPro" id="IPR000073">
    <property type="entry name" value="AB_hydrolase_1"/>
</dbReference>
<dbReference type="PANTHER" id="PTHR46438:SF11">
    <property type="entry name" value="LIPASE-RELATED"/>
    <property type="match status" value="1"/>
</dbReference>
<reference evidence="2 3" key="1">
    <citation type="submission" date="2017-11" db="EMBL/GenBank/DDBJ databases">
        <title>Genomic Encyclopedia of Archaeal and Bacterial Type Strains, Phase II (KMG-II): From Individual Species to Whole Genera.</title>
        <authorList>
            <person name="Goeker M."/>
        </authorList>
    </citation>
    <scope>NUCLEOTIDE SEQUENCE [LARGE SCALE GENOMIC DNA]</scope>
    <source>
        <strain evidence="2 3">DSM 11115</strain>
    </source>
</reference>
<dbReference type="PANTHER" id="PTHR46438">
    <property type="entry name" value="ALPHA/BETA-HYDROLASES SUPERFAMILY PROTEIN"/>
    <property type="match status" value="1"/>
</dbReference>
<dbReference type="SUPFAM" id="SSF53474">
    <property type="entry name" value="alpha/beta-Hydrolases"/>
    <property type="match status" value="1"/>
</dbReference>
<dbReference type="EMBL" id="PGFA01000001">
    <property type="protein sequence ID" value="PJJ58790.1"/>
    <property type="molecule type" value="Genomic_DNA"/>
</dbReference>
<dbReference type="Gene3D" id="3.40.50.1820">
    <property type="entry name" value="alpha/beta hydrolase"/>
    <property type="match status" value="1"/>
</dbReference>
<feature type="domain" description="AB hydrolase-1" evidence="1">
    <location>
        <begin position="16"/>
        <end position="249"/>
    </location>
</feature>
<name>A0A2M9BLJ7_9BACT</name>
<proteinExistence type="predicted"/>
<dbReference type="AlphaFoldDB" id="A0A2M9BLJ7"/>
<evidence type="ECO:0000313" key="3">
    <source>
        <dbReference type="Proteomes" id="UP000228535"/>
    </source>
</evidence>
<evidence type="ECO:0000259" key="1">
    <source>
        <dbReference type="Pfam" id="PF00561"/>
    </source>
</evidence>